<gene>
    <name evidence="2" type="ORF">PG991_006879</name>
</gene>
<dbReference type="Gene3D" id="6.10.280.230">
    <property type="match status" value="1"/>
</dbReference>
<evidence type="ECO:0000313" key="3">
    <source>
        <dbReference type="Proteomes" id="UP001396898"/>
    </source>
</evidence>
<feature type="compositionally biased region" description="Polar residues" evidence="1">
    <location>
        <begin position="307"/>
        <end position="319"/>
    </location>
</feature>
<proteinExistence type="predicted"/>
<reference evidence="2 3" key="1">
    <citation type="submission" date="2023-01" db="EMBL/GenBank/DDBJ databases">
        <title>Analysis of 21 Apiospora genomes using comparative genomics revels a genus with tremendous synthesis potential of carbohydrate active enzymes and secondary metabolites.</title>
        <authorList>
            <person name="Sorensen T."/>
        </authorList>
    </citation>
    <scope>NUCLEOTIDE SEQUENCE [LARGE SCALE GENOMIC DNA]</scope>
    <source>
        <strain evidence="2 3">CBS 20057</strain>
    </source>
</reference>
<sequence>MADNFCGPSNAAKGLAQHFDQDRSRQQDRFQAPNQPGEVTSPLTLFWQSFRSPASHLTNAGNQHFNNFQGNPGALPTLPGANLDPMSMAQMRGPPNAAFMNPPRPAAMAQQNMQGDWASQFQNMNLHEQPGNADQSLHPQMSHAHQMPGMGNTSFMPPNPMQMGPYAMPHGGFGQMGPMMPFGSLAPAGPAMDTKEQKELRAQQMMDQQINDEEFDLALEEWMNSNHDTALLDRAEVLNTAQARAQEPEPEPIHNPQSETELARVAQQLVDSVASDESEKFRNSSFLSLMRRIAAKEVVIQDSNLVEASTSESTNAPATSSIGSHTTPGSSSISESLSPENASTPKDKGKQKATGPLSP</sequence>
<feature type="compositionally biased region" description="Low complexity" evidence="1">
    <location>
        <begin position="320"/>
        <end position="340"/>
    </location>
</feature>
<feature type="region of interest" description="Disordered" evidence="1">
    <location>
        <begin position="1"/>
        <end position="40"/>
    </location>
</feature>
<organism evidence="2 3">
    <name type="scientific">Apiospora marii</name>
    <dbReference type="NCBI Taxonomy" id="335849"/>
    <lineage>
        <taxon>Eukaryota</taxon>
        <taxon>Fungi</taxon>
        <taxon>Dikarya</taxon>
        <taxon>Ascomycota</taxon>
        <taxon>Pezizomycotina</taxon>
        <taxon>Sordariomycetes</taxon>
        <taxon>Xylariomycetidae</taxon>
        <taxon>Amphisphaeriales</taxon>
        <taxon>Apiosporaceae</taxon>
        <taxon>Apiospora</taxon>
    </lineage>
</organism>
<dbReference type="EMBL" id="JAQQWI010000009">
    <property type="protein sequence ID" value="KAK8022998.1"/>
    <property type="molecule type" value="Genomic_DNA"/>
</dbReference>
<protein>
    <recommendedName>
        <fullName evidence="4">Peroxin 20</fullName>
    </recommendedName>
</protein>
<dbReference type="Proteomes" id="UP001396898">
    <property type="component" value="Unassembled WGS sequence"/>
</dbReference>
<accession>A0ABR1RYM4</accession>
<comment type="caution">
    <text evidence="2">The sequence shown here is derived from an EMBL/GenBank/DDBJ whole genome shotgun (WGS) entry which is preliminary data.</text>
</comment>
<evidence type="ECO:0000313" key="2">
    <source>
        <dbReference type="EMBL" id="KAK8022998.1"/>
    </source>
</evidence>
<evidence type="ECO:0000256" key="1">
    <source>
        <dbReference type="SAM" id="MobiDB-lite"/>
    </source>
</evidence>
<feature type="compositionally biased region" description="Basic and acidic residues" evidence="1">
    <location>
        <begin position="19"/>
        <end position="28"/>
    </location>
</feature>
<evidence type="ECO:0008006" key="4">
    <source>
        <dbReference type="Google" id="ProtNLM"/>
    </source>
</evidence>
<keyword evidence="3" id="KW-1185">Reference proteome</keyword>
<name>A0ABR1RYM4_9PEZI</name>
<feature type="region of interest" description="Disordered" evidence="1">
    <location>
        <begin position="307"/>
        <end position="359"/>
    </location>
</feature>